<sequence>MLHRWLFRSLPVHCFSVNTEPVNVPGWLNRHHPGDPGSRQRKSPLRGIFAPSLGLTPTGPAQALFKIAPGNFVLSLFLQAFGSGTSLHPCRLCPLGASLRLAPAFRKRFGNFQPDQGAAVKAFIVLKALHCFKCKTLLVGRAYILVVAEIQLLAVPRLSPEPDPKRLAYQRGDNWYQNRRQR</sequence>
<evidence type="ECO:0000313" key="2">
    <source>
        <dbReference type="Proteomes" id="UP000310719"/>
    </source>
</evidence>
<gene>
    <name evidence="1" type="ORF">NCTC13032_00476</name>
</gene>
<accession>A0A4U9HHU1</accession>
<organism evidence="1 2">
    <name type="scientific">Leclercia adecarboxylata</name>
    <dbReference type="NCBI Taxonomy" id="83655"/>
    <lineage>
        <taxon>Bacteria</taxon>
        <taxon>Pseudomonadati</taxon>
        <taxon>Pseudomonadota</taxon>
        <taxon>Gammaproteobacteria</taxon>
        <taxon>Enterobacterales</taxon>
        <taxon>Enterobacteriaceae</taxon>
        <taxon>Leclercia</taxon>
    </lineage>
</organism>
<dbReference type="AlphaFoldDB" id="A0A4U9HHU1"/>
<dbReference type="EMBL" id="LR590464">
    <property type="protein sequence ID" value="VTP62686.1"/>
    <property type="molecule type" value="Genomic_DNA"/>
</dbReference>
<name>A0A4U9HHU1_9ENTR</name>
<protein>
    <submittedName>
        <fullName evidence="1">Uncharacterized protein</fullName>
    </submittedName>
</protein>
<reference evidence="1 2" key="1">
    <citation type="submission" date="2019-05" db="EMBL/GenBank/DDBJ databases">
        <authorList>
            <consortium name="Pathogen Informatics"/>
        </authorList>
    </citation>
    <scope>NUCLEOTIDE SEQUENCE [LARGE SCALE GENOMIC DNA]</scope>
    <source>
        <strain evidence="1 2">NCTC13032</strain>
    </source>
</reference>
<proteinExistence type="predicted"/>
<evidence type="ECO:0000313" key="1">
    <source>
        <dbReference type="EMBL" id="VTP62686.1"/>
    </source>
</evidence>
<dbReference type="Proteomes" id="UP000310719">
    <property type="component" value="Chromosome"/>
</dbReference>